<evidence type="ECO:0000313" key="2">
    <source>
        <dbReference type="EMBL" id="KAL0481129.1"/>
    </source>
</evidence>
<proteinExistence type="predicted"/>
<gene>
    <name evidence="2" type="ORF">AKO1_011200</name>
</gene>
<dbReference type="EMBL" id="JAOPGA020000733">
    <property type="protein sequence ID" value="KAL0481129.1"/>
    <property type="molecule type" value="Genomic_DNA"/>
</dbReference>
<keyword evidence="1" id="KW-0472">Membrane</keyword>
<feature type="transmembrane region" description="Helical" evidence="1">
    <location>
        <begin position="67"/>
        <end position="89"/>
    </location>
</feature>
<comment type="caution">
    <text evidence="2">The sequence shown here is derived from an EMBL/GenBank/DDBJ whole genome shotgun (WGS) entry which is preliminary data.</text>
</comment>
<organism evidence="2 3">
    <name type="scientific">Acrasis kona</name>
    <dbReference type="NCBI Taxonomy" id="1008807"/>
    <lineage>
        <taxon>Eukaryota</taxon>
        <taxon>Discoba</taxon>
        <taxon>Heterolobosea</taxon>
        <taxon>Tetramitia</taxon>
        <taxon>Eutetramitia</taxon>
        <taxon>Acrasidae</taxon>
        <taxon>Acrasis</taxon>
    </lineage>
</organism>
<evidence type="ECO:0000256" key="1">
    <source>
        <dbReference type="SAM" id="Phobius"/>
    </source>
</evidence>
<reference evidence="2 3" key="1">
    <citation type="submission" date="2024-03" db="EMBL/GenBank/DDBJ databases">
        <title>The Acrasis kona genome and developmental transcriptomes reveal deep origins of eukaryotic multicellular pathways.</title>
        <authorList>
            <person name="Sheikh S."/>
            <person name="Fu C.-J."/>
            <person name="Brown M.W."/>
            <person name="Baldauf S.L."/>
        </authorList>
    </citation>
    <scope>NUCLEOTIDE SEQUENCE [LARGE SCALE GENOMIC DNA]</scope>
    <source>
        <strain evidence="2 3">ATCC MYA-3509</strain>
    </source>
</reference>
<dbReference type="Proteomes" id="UP001431209">
    <property type="component" value="Unassembled WGS sequence"/>
</dbReference>
<keyword evidence="3" id="KW-1185">Reference proteome</keyword>
<sequence length="100" mass="11504">MSQQLTEEDKASLSNIDSLLSTTSVTNKITQGKRTLVNSRFEDSDDESISEEDKLAFEERRQKYQEWVLRPFLIGMFGAIGMSIGYAIFDITTSVFRRRK</sequence>
<dbReference type="AlphaFoldDB" id="A0AAW2YVP7"/>
<keyword evidence="1" id="KW-1133">Transmembrane helix</keyword>
<protein>
    <submittedName>
        <fullName evidence="2">Altered inheritance of mitochondria protein</fullName>
    </submittedName>
</protein>
<keyword evidence="1" id="KW-0812">Transmembrane</keyword>
<evidence type="ECO:0000313" key="3">
    <source>
        <dbReference type="Proteomes" id="UP001431209"/>
    </source>
</evidence>
<accession>A0AAW2YVP7</accession>
<name>A0AAW2YVP7_9EUKA</name>